<dbReference type="HOGENOM" id="CLU_2454535_0_0_1"/>
<dbReference type="Proteomes" id="UP000053789">
    <property type="component" value="Unassembled WGS sequence"/>
</dbReference>
<keyword evidence="1" id="KW-0732">Signal</keyword>
<reference evidence="2" key="1">
    <citation type="submission" date="2015-01" db="EMBL/GenBank/DDBJ databases">
        <title>The Genome Sequence of Cladophialophora bantiana CBS 173.52.</title>
        <authorList>
            <consortium name="The Broad Institute Genomics Platform"/>
            <person name="Cuomo C."/>
            <person name="de Hoog S."/>
            <person name="Gorbushina A."/>
            <person name="Stielow B."/>
            <person name="Teixiera M."/>
            <person name="Abouelleil A."/>
            <person name="Chapman S.B."/>
            <person name="Priest M."/>
            <person name="Young S.K."/>
            <person name="Wortman J."/>
            <person name="Nusbaum C."/>
            <person name="Birren B."/>
        </authorList>
    </citation>
    <scope>NUCLEOTIDE SEQUENCE [LARGE SCALE GENOMIC DNA]</scope>
    <source>
        <strain evidence="2">CBS 173.52</strain>
    </source>
</reference>
<dbReference type="AlphaFoldDB" id="A0A0D2ECE7"/>
<feature type="chain" id="PRO_5002241095" evidence="1">
    <location>
        <begin position="23"/>
        <end position="89"/>
    </location>
</feature>
<evidence type="ECO:0000313" key="3">
    <source>
        <dbReference type="Proteomes" id="UP000053789"/>
    </source>
</evidence>
<protein>
    <submittedName>
        <fullName evidence="2">Uncharacterized protein</fullName>
    </submittedName>
</protein>
<name>A0A0D2ECE7_CLAB1</name>
<organism evidence="2 3">
    <name type="scientific">Cladophialophora bantiana (strain ATCC 10958 / CBS 173.52 / CDC B-1940 / NIH 8579)</name>
    <name type="common">Xylohypha bantiana</name>
    <dbReference type="NCBI Taxonomy" id="1442370"/>
    <lineage>
        <taxon>Eukaryota</taxon>
        <taxon>Fungi</taxon>
        <taxon>Dikarya</taxon>
        <taxon>Ascomycota</taxon>
        <taxon>Pezizomycotina</taxon>
        <taxon>Eurotiomycetes</taxon>
        <taxon>Chaetothyriomycetidae</taxon>
        <taxon>Chaetothyriales</taxon>
        <taxon>Herpotrichiellaceae</taxon>
        <taxon>Cladophialophora</taxon>
    </lineage>
</organism>
<dbReference type="EMBL" id="KN847001">
    <property type="protein sequence ID" value="KIW87806.1"/>
    <property type="molecule type" value="Genomic_DNA"/>
</dbReference>
<gene>
    <name evidence="2" type="ORF">Z519_11390</name>
</gene>
<dbReference type="GeneID" id="27704318"/>
<evidence type="ECO:0000313" key="2">
    <source>
        <dbReference type="EMBL" id="KIW87806.1"/>
    </source>
</evidence>
<proteinExistence type="predicted"/>
<dbReference type="VEuPathDB" id="FungiDB:Z519_11390"/>
<evidence type="ECO:0000256" key="1">
    <source>
        <dbReference type="SAM" id="SignalP"/>
    </source>
</evidence>
<accession>A0A0D2ECE7</accession>
<dbReference type="RefSeq" id="XP_016614475.1">
    <property type="nucleotide sequence ID" value="XM_016769102.1"/>
</dbReference>
<feature type="signal peptide" evidence="1">
    <location>
        <begin position="1"/>
        <end position="22"/>
    </location>
</feature>
<sequence>MGISTLAANALPILLITATAQAQYGPEDNRDDETLRIDIPPLFQTQVEQFINQRVAGSIFLDAIQPGCKFETFPAGFGFEESLKVEPAI</sequence>
<keyword evidence="3" id="KW-1185">Reference proteome</keyword>